<dbReference type="InterPro" id="IPR017927">
    <property type="entry name" value="FAD-bd_FR_type"/>
</dbReference>
<dbReference type="PANTHER" id="PTHR30157">
    <property type="entry name" value="FERRIC REDUCTASE, NADPH-DEPENDENT"/>
    <property type="match status" value="1"/>
</dbReference>
<dbReference type="AlphaFoldDB" id="A0A368Z9F2"/>
<reference evidence="3 4" key="1">
    <citation type="submission" date="2018-07" db="EMBL/GenBank/DDBJ databases">
        <title>Genomic Encyclopedia of Type Strains, Phase III (KMG-III): the genomes of soil and plant-associated and newly described type strains.</title>
        <authorList>
            <person name="Whitman W."/>
        </authorList>
    </citation>
    <scope>NUCLEOTIDE SEQUENCE [LARGE SCALE GENOMIC DNA]</scope>
    <source>
        <strain evidence="3 4">CECT 8525</strain>
    </source>
</reference>
<dbReference type="Gene3D" id="2.40.30.10">
    <property type="entry name" value="Translation factors"/>
    <property type="match status" value="1"/>
</dbReference>
<comment type="caution">
    <text evidence="3">The sequence shown here is derived from an EMBL/GenBank/DDBJ whole genome shotgun (WGS) entry which is preliminary data.</text>
</comment>
<evidence type="ECO:0000256" key="1">
    <source>
        <dbReference type="ARBA" id="ARBA00035644"/>
    </source>
</evidence>
<organism evidence="3 4">
    <name type="scientific">Paracoccus lutimaris</name>
    <dbReference type="NCBI Taxonomy" id="1490030"/>
    <lineage>
        <taxon>Bacteria</taxon>
        <taxon>Pseudomonadati</taxon>
        <taxon>Pseudomonadota</taxon>
        <taxon>Alphaproteobacteria</taxon>
        <taxon>Rhodobacterales</taxon>
        <taxon>Paracoccaceae</taxon>
        <taxon>Paracoccus</taxon>
    </lineage>
</organism>
<gene>
    <name evidence="3" type="ORF">DFP89_10398</name>
</gene>
<dbReference type="InterPro" id="IPR039261">
    <property type="entry name" value="FNR_nucleotide-bd"/>
</dbReference>
<name>A0A368Z9F2_9RHOB</name>
<protein>
    <submittedName>
        <fullName evidence="3">NADPH-dependent ferric siderophore reductase</fullName>
    </submittedName>
</protein>
<dbReference type="GO" id="GO:0016491">
    <property type="term" value="F:oxidoreductase activity"/>
    <property type="evidence" value="ECO:0007669"/>
    <property type="project" value="InterPro"/>
</dbReference>
<dbReference type="SUPFAM" id="SSF63380">
    <property type="entry name" value="Riboflavin synthase domain-like"/>
    <property type="match status" value="1"/>
</dbReference>
<evidence type="ECO:0000313" key="3">
    <source>
        <dbReference type="EMBL" id="RCW87094.1"/>
    </source>
</evidence>
<dbReference type="Proteomes" id="UP000253345">
    <property type="component" value="Unassembled WGS sequence"/>
</dbReference>
<sequence length="257" mass="27824">MPNDDTTNRIAAPRIQRVKYEIRRREPVIAEVAHLTPHMIRVTLRGDELADFESAAADDHIKVLVPGPDGALEARDYTPRAFDTARRELVIDFVDHGDGPASGWARKARAGETLKIAGPRGSRVISGTVPNWIFVGDETALPAIGRFLEELPAGTRATVIAAVPGPADEQKLESAADLDLRWIHRPLAEAADPAPLLGALRPLRPAPGTFVWIAAEAAVARALRQHVLGLGHPPGWIRAAGYWVRGQADASDKEILD</sequence>
<dbReference type="PANTHER" id="PTHR30157:SF0">
    <property type="entry name" value="NADPH-DEPENDENT FERRIC-CHELATE REDUCTASE"/>
    <property type="match status" value="1"/>
</dbReference>
<evidence type="ECO:0000259" key="2">
    <source>
        <dbReference type="PROSITE" id="PS51384"/>
    </source>
</evidence>
<dbReference type="PROSITE" id="PS51384">
    <property type="entry name" value="FAD_FR"/>
    <property type="match status" value="1"/>
</dbReference>
<dbReference type="InterPro" id="IPR013113">
    <property type="entry name" value="SIP_FAD-bd"/>
</dbReference>
<evidence type="ECO:0000313" key="4">
    <source>
        <dbReference type="Proteomes" id="UP000253345"/>
    </source>
</evidence>
<dbReference type="InterPro" id="IPR007037">
    <property type="entry name" value="SIP_rossman_dom"/>
</dbReference>
<dbReference type="CDD" id="cd06193">
    <property type="entry name" value="siderophore_interacting"/>
    <property type="match status" value="1"/>
</dbReference>
<dbReference type="RefSeq" id="WP_114348177.1">
    <property type="nucleotide sequence ID" value="NZ_QPJL01000003.1"/>
</dbReference>
<dbReference type="OrthoDB" id="9814826at2"/>
<keyword evidence="4" id="KW-1185">Reference proteome</keyword>
<dbReference type="Gene3D" id="3.40.50.80">
    <property type="entry name" value="Nucleotide-binding domain of ferredoxin-NADP reductase (FNR) module"/>
    <property type="match status" value="1"/>
</dbReference>
<dbReference type="Pfam" id="PF04954">
    <property type="entry name" value="SIP"/>
    <property type="match status" value="1"/>
</dbReference>
<dbReference type="InterPro" id="IPR017938">
    <property type="entry name" value="Riboflavin_synthase-like_b-brl"/>
</dbReference>
<feature type="domain" description="FAD-binding FR-type" evidence="2">
    <location>
        <begin position="22"/>
        <end position="126"/>
    </location>
</feature>
<dbReference type="Pfam" id="PF08021">
    <property type="entry name" value="FAD_binding_9"/>
    <property type="match status" value="2"/>
</dbReference>
<dbReference type="EMBL" id="QPJL01000003">
    <property type="protein sequence ID" value="RCW87094.1"/>
    <property type="molecule type" value="Genomic_DNA"/>
</dbReference>
<accession>A0A368Z9F2</accession>
<dbReference type="InterPro" id="IPR039374">
    <property type="entry name" value="SIP_fam"/>
</dbReference>
<proteinExistence type="inferred from homology"/>
<comment type="similarity">
    <text evidence="1">Belongs to the SIP oxidoreductase family.</text>
</comment>